<organism evidence="3 4">
    <name type="scientific">Nakamurella antarctica</name>
    <dbReference type="NCBI Taxonomy" id="1902245"/>
    <lineage>
        <taxon>Bacteria</taxon>
        <taxon>Bacillati</taxon>
        <taxon>Actinomycetota</taxon>
        <taxon>Actinomycetes</taxon>
        <taxon>Nakamurellales</taxon>
        <taxon>Nakamurellaceae</taxon>
        <taxon>Nakamurella</taxon>
    </lineage>
</organism>
<evidence type="ECO:0000313" key="3">
    <source>
        <dbReference type="EMBL" id="AZI58874.1"/>
    </source>
</evidence>
<keyword evidence="1" id="KW-0472">Membrane</keyword>
<dbReference type="KEGG" id="nak:EH165_12730"/>
<sequence>MTTRISHTAAREDEVITYLTLLREGVRRSGNWKLGLASIPPATLITRRRTVIHVSHQFGHRRSQPGGYGWVTCVGFGCAVGVCVVFGGAFMTDLVLRGAAIMDELGGFTSPSDVHVRDGVVVATGSNIVAPAGAEQIDCADLWLMPGVFDCHTHVAWSSFNEHELLKTPLSYRNLETGVNARKTFEAGVTFVRDAGIADAGIRDAIRDGVIVGPRMQVSILPISQTGGHSDGFLIGPGFELSVEYGAPDYPGRPPFLVDGVDEMRKAVRLMIRSGADVIKICTTGGVFEGEAAVEICELSEDEVQTAVFEATKAKKFVMAHAIGGPGLDIALAAGVRSIEHGVLMTEQQAAAMAAAGTYLVPTLAIYQEVATFADNGTLPAAVASSAWALRERLGEAVRIAKAHGIPIALGSDFGSRDQHGRNLIEIDWLHQAGLTVEESLLAATSVGAELCGVSGRYGRIAPGHVFDALLLRRDPSNTSIFRDSDYAAAVFKGGLAHVVDSAEMAGR</sequence>
<gene>
    <name evidence="3" type="ORF">EH165_12730</name>
</gene>
<dbReference type="PANTHER" id="PTHR43135:SF3">
    <property type="entry name" value="ALPHA-D-RIBOSE 1-METHYLPHOSPHONATE 5-TRIPHOSPHATE DIPHOSPHATASE"/>
    <property type="match status" value="1"/>
</dbReference>
<dbReference type="InterPro" id="IPR057744">
    <property type="entry name" value="OTAase-like"/>
</dbReference>
<dbReference type="InterPro" id="IPR006680">
    <property type="entry name" value="Amidohydro-rel"/>
</dbReference>
<dbReference type="Pfam" id="PF01979">
    <property type="entry name" value="Amidohydro_1"/>
    <property type="match status" value="1"/>
</dbReference>
<keyword evidence="1" id="KW-1133">Transmembrane helix</keyword>
<feature type="transmembrane region" description="Helical" evidence="1">
    <location>
        <begin position="68"/>
        <end position="91"/>
    </location>
</feature>
<dbReference type="Proteomes" id="UP000268084">
    <property type="component" value="Chromosome"/>
</dbReference>
<dbReference type="CDD" id="cd01299">
    <property type="entry name" value="Met_dep_hydrolase_A"/>
    <property type="match status" value="1"/>
</dbReference>
<dbReference type="PANTHER" id="PTHR43135">
    <property type="entry name" value="ALPHA-D-RIBOSE 1-METHYLPHOSPHONATE 5-TRIPHOSPHATE DIPHOSPHATASE"/>
    <property type="match status" value="1"/>
</dbReference>
<dbReference type="InterPro" id="IPR051781">
    <property type="entry name" value="Metallo-dep_Hydrolase"/>
</dbReference>
<dbReference type="OrthoDB" id="3514520at2"/>
<proteinExistence type="predicted"/>
<evidence type="ECO:0000256" key="1">
    <source>
        <dbReference type="SAM" id="Phobius"/>
    </source>
</evidence>
<feature type="domain" description="Amidohydrolase-related" evidence="2">
    <location>
        <begin position="144"/>
        <end position="485"/>
    </location>
</feature>
<protein>
    <submittedName>
        <fullName evidence="3">Amidohydrolase family protein</fullName>
    </submittedName>
</protein>
<evidence type="ECO:0000313" key="4">
    <source>
        <dbReference type="Proteomes" id="UP000268084"/>
    </source>
</evidence>
<keyword evidence="4" id="KW-1185">Reference proteome</keyword>
<keyword evidence="1" id="KW-0812">Transmembrane</keyword>
<accession>A0A3G8ZWQ1</accession>
<dbReference type="InterPro" id="IPR032466">
    <property type="entry name" value="Metal_Hydrolase"/>
</dbReference>
<name>A0A3G8ZWQ1_9ACTN</name>
<dbReference type="SUPFAM" id="SSF51556">
    <property type="entry name" value="Metallo-dependent hydrolases"/>
    <property type="match status" value="1"/>
</dbReference>
<reference evidence="3 4" key="2">
    <citation type="submission" date="2018-12" db="EMBL/GenBank/DDBJ databases">
        <title>Nakamurella antarcticus sp. nov., isolated from Antarctica South Shetland Islands soil.</title>
        <authorList>
            <person name="Peng F."/>
        </authorList>
    </citation>
    <scope>NUCLEOTIDE SEQUENCE [LARGE SCALE GENOMIC DNA]</scope>
    <source>
        <strain evidence="3 4">S14-144</strain>
    </source>
</reference>
<dbReference type="EMBL" id="CP034170">
    <property type="protein sequence ID" value="AZI58874.1"/>
    <property type="molecule type" value="Genomic_DNA"/>
</dbReference>
<dbReference type="SUPFAM" id="SSF51338">
    <property type="entry name" value="Composite domain of metallo-dependent hydrolases"/>
    <property type="match status" value="1"/>
</dbReference>
<dbReference type="AlphaFoldDB" id="A0A3G8ZWQ1"/>
<evidence type="ECO:0000259" key="2">
    <source>
        <dbReference type="Pfam" id="PF01979"/>
    </source>
</evidence>
<dbReference type="Gene3D" id="2.30.40.10">
    <property type="entry name" value="Urease, subunit C, domain 1"/>
    <property type="match status" value="1"/>
</dbReference>
<reference evidence="3 4" key="1">
    <citation type="submission" date="2018-11" db="EMBL/GenBank/DDBJ databases">
        <authorList>
            <person name="Da X."/>
        </authorList>
    </citation>
    <scope>NUCLEOTIDE SEQUENCE [LARGE SCALE GENOMIC DNA]</scope>
    <source>
        <strain evidence="3 4">S14-144</strain>
    </source>
</reference>
<keyword evidence="3" id="KW-0378">Hydrolase</keyword>
<dbReference type="Gene3D" id="3.20.20.140">
    <property type="entry name" value="Metal-dependent hydrolases"/>
    <property type="match status" value="1"/>
</dbReference>
<dbReference type="GO" id="GO:0016810">
    <property type="term" value="F:hydrolase activity, acting on carbon-nitrogen (but not peptide) bonds"/>
    <property type="evidence" value="ECO:0007669"/>
    <property type="project" value="InterPro"/>
</dbReference>
<dbReference type="InterPro" id="IPR011059">
    <property type="entry name" value="Metal-dep_hydrolase_composite"/>
</dbReference>